<reference evidence="2" key="1">
    <citation type="submission" date="2022-04" db="EMBL/GenBank/DDBJ databases">
        <title>Carnegiea gigantea Genome sequencing and assembly v2.</title>
        <authorList>
            <person name="Copetti D."/>
            <person name="Sanderson M.J."/>
            <person name="Burquez A."/>
            <person name="Wojciechowski M.F."/>
        </authorList>
    </citation>
    <scope>NUCLEOTIDE SEQUENCE</scope>
    <source>
        <strain evidence="2">SGP5-SGP5p</strain>
        <tissue evidence="2">Aerial part</tissue>
    </source>
</reference>
<proteinExistence type="predicted"/>
<dbReference type="EMBL" id="JAKOGI010001044">
    <property type="protein sequence ID" value="KAJ8428163.1"/>
    <property type="molecule type" value="Genomic_DNA"/>
</dbReference>
<dbReference type="AlphaFoldDB" id="A0A9Q1JP00"/>
<dbReference type="Proteomes" id="UP001153076">
    <property type="component" value="Unassembled WGS sequence"/>
</dbReference>
<name>A0A9Q1JP00_9CARY</name>
<feature type="compositionally biased region" description="Basic residues" evidence="1">
    <location>
        <begin position="263"/>
        <end position="276"/>
    </location>
</feature>
<comment type="caution">
    <text evidence="2">The sequence shown here is derived from an EMBL/GenBank/DDBJ whole genome shotgun (WGS) entry which is preliminary data.</text>
</comment>
<keyword evidence="3" id="KW-1185">Reference proteome</keyword>
<protein>
    <submittedName>
        <fullName evidence="2">Uncharacterized protein</fullName>
    </submittedName>
</protein>
<evidence type="ECO:0000313" key="2">
    <source>
        <dbReference type="EMBL" id="KAJ8428163.1"/>
    </source>
</evidence>
<dbReference type="OrthoDB" id="1750209at2759"/>
<evidence type="ECO:0000256" key="1">
    <source>
        <dbReference type="SAM" id="MobiDB-lite"/>
    </source>
</evidence>
<feature type="region of interest" description="Disordered" evidence="1">
    <location>
        <begin position="246"/>
        <end position="276"/>
    </location>
</feature>
<evidence type="ECO:0000313" key="3">
    <source>
        <dbReference type="Proteomes" id="UP001153076"/>
    </source>
</evidence>
<sequence length="276" mass="31024">MEKADSETILHTLQTKLNKSITQARVEKKGGKSHTGCVVSFSQETQNFKHTIVGDVSTEFEEWLAGSLVCTIDEFKDLATLSYAIIHGYGQCTTICALSSIQFILTFPSEAHMEAALNDHGELDLWFSDIKKRMDEILLQIEYAGYRVMVKEIGLAIHAVYHQQHPIRPPHSENIDSNGDVLDGELIKETLDLQSISNSKLEVEELRDTKEDCIHSASRTKTVSFSQYGYSKAVLKLSQHLQALEDVSQPPPPGFENEGINHKNPKKLNHHQILKK</sequence>
<organism evidence="2 3">
    <name type="scientific">Carnegiea gigantea</name>
    <dbReference type="NCBI Taxonomy" id="171969"/>
    <lineage>
        <taxon>Eukaryota</taxon>
        <taxon>Viridiplantae</taxon>
        <taxon>Streptophyta</taxon>
        <taxon>Embryophyta</taxon>
        <taxon>Tracheophyta</taxon>
        <taxon>Spermatophyta</taxon>
        <taxon>Magnoliopsida</taxon>
        <taxon>eudicotyledons</taxon>
        <taxon>Gunneridae</taxon>
        <taxon>Pentapetalae</taxon>
        <taxon>Caryophyllales</taxon>
        <taxon>Cactineae</taxon>
        <taxon>Cactaceae</taxon>
        <taxon>Cactoideae</taxon>
        <taxon>Echinocereeae</taxon>
        <taxon>Carnegiea</taxon>
    </lineage>
</organism>
<gene>
    <name evidence="2" type="ORF">Cgig2_028283</name>
</gene>
<accession>A0A9Q1JP00</accession>